<organism evidence="1 2">
    <name type="scientific">Candidatus Thiodictyon syntrophicum</name>
    <dbReference type="NCBI Taxonomy" id="1166950"/>
    <lineage>
        <taxon>Bacteria</taxon>
        <taxon>Pseudomonadati</taxon>
        <taxon>Pseudomonadota</taxon>
        <taxon>Gammaproteobacteria</taxon>
        <taxon>Chromatiales</taxon>
        <taxon>Chromatiaceae</taxon>
        <taxon>Thiodictyon</taxon>
    </lineage>
</organism>
<geneLocation type="plasmid" evidence="2">
    <name>pts417</name>
</geneLocation>
<dbReference type="InterPro" id="IPR011330">
    <property type="entry name" value="Glyco_hydro/deAcase_b/a-brl"/>
</dbReference>
<dbReference type="KEGG" id="tsy:THSYN_29590"/>
<keyword evidence="1" id="KW-0614">Plasmid</keyword>
<keyword evidence="2" id="KW-1185">Reference proteome</keyword>
<dbReference type="SUPFAM" id="SSF88713">
    <property type="entry name" value="Glycoside hydrolase/deacetylase"/>
    <property type="match status" value="1"/>
</dbReference>
<dbReference type="PANTHER" id="PTHR30292">
    <property type="entry name" value="UNCHARACTERIZED PROTEIN YBGL-RELATED"/>
    <property type="match status" value="1"/>
</dbReference>
<dbReference type="Proteomes" id="UP000232638">
    <property type="component" value="Plasmid pTs417"/>
</dbReference>
<dbReference type="EMBL" id="CP020371">
    <property type="protein sequence ID" value="AUB85087.1"/>
    <property type="molecule type" value="Genomic_DNA"/>
</dbReference>
<dbReference type="AlphaFoldDB" id="A0A2K8UHS8"/>
<dbReference type="PANTHER" id="PTHR30292:SF0">
    <property type="entry name" value="5-OXOPROLINASE SUBUNIT A"/>
    <property type="match status" value="1"/>
</dbReference>
<evidence type="ECO:0008006" key="3">
    <source>
        <dbReference type="Google" id="ProtNLM"/>
    </source>
</evidence>
<dbReference type="Pfam" id="PF03746">
    <property type="entry name" value="LamB_YcsF"/>
    <property type="match status" value="1"/>
</dbReference>
<name>A0A2K8UHS8_9GAMM</name>
<protein>
    <recommendedName>
        <fullName evidence="3">Lactam utilization protein LamB</fullName>
    </recommendedName>
</protein>
<sequence>MDINADLGEGGGQDAALMPLIARANIACGGHAGDAARMRATLRLAERHGIQIGAHPGYPDRARFGRTETGATPAQIEADCTSQLAAFRREADDCGLAVAHVKAHGALYHRLMQDPSAADAFLRAVRAVLGGAAVMGLPGSVLQERAPGRERIHCGTVRRPAL</sequence>
<dbReference type="Gene3D" id="3.20.20.370">
    <property type="entry name" value="Glycoside hydrolase/deacetylase"/>
    <property type="match status" value="1"/>
</dbReference>
<proteinExistence type="predicted"/>
<dbReference type="GO" id="GO:0005975">
    <property type="term" value="P:carbohydrate metabolic process"/>
    <property type="evidence" value="ECO:0007669"/>
    <property type="project" value="InterPro"/>
</dbReference>
<reference evidence="1 2" key="1">
    <citation type="submission" date="2017-03" db="EMBL/GenBank/DDBJ databases">
        <title>Complete genome sequence of Candidatus 'Thiodictyon syntrophicum' sp. nov. strain Cad16T, a photolithoautotroph purple sulfur bacterium isolated from an alpine meromictic lake.</title>
        <authorList>
            <person name="Luedin S.M."/>
            <person name="Pothier J.F."/>
            <person name="Danza F."/>
            <person name="Storelli N."/>
            <person name="Wittwer M."/>
            <person name="Tonolla M."/>
        </authorList>
    </citation>
    <scope>NUCLEOTIDE SEQUENCE [LARGE SCALE GENOMIC DNA]</scope>
    <source>
        <strain evidence="1 2">Cad16T</strain>
        <plasmid evidence="2">Plasmid pts417</plasmid>
    </source>
</reference>
<evidence type="ECO:0000313" key="2">
    <source>
        <dbReference type="Proteomes" id="UP000232638"/>
    </source>
</evidence>
<dbReference type="InterPro" id="IPR005501">
    <property type="entry name" value="LamB/YcsF/PxpA-like"/>
</dbReference>
<dbReference type="OrthoDB" id="9773478at2"/>
<accession>A0A2K8UHS8</accession>
<evidence type="ECO:0000313" key="1">
    <source>
        <dbReference type="EMBL" id="AUB85087.1"/>
    </source>
</evidence>
<gene>
    <name evidence="1" type="ORF">THSYN_29590</name>
</gene>